<dbReference type="AlphaFoldDB" id="A0A1B9AAQ9"/>
<dbReference type="SUPFAM" id="SSF46955">
    <property type="entry name" value="Putative DNA-binding domain"/>
    <property type="match status" value="1"/>
</dbReference>
<organism evidence="1 2">
    <name type="scientific">Pseudobacillus wudalianchiensis</name>
    <dbReference type="NCBI Taxonomy" id="1743143"/>
    <lineage>
        <taxon>Bacteria</taxon>
        <taxon>Bacillati</taxon>
        <taxon>Bacillota</taxon>
        <taxon>Bacilli</taxon>
        <taxon>Bacillales</taxon>
        <taxon>Bacillaceae</taxon>
        <taxon>Pseudobacillus</taxon>
    </lineage>
</organism>
<protein>
    <recommendedName>
        <fullName evidence="3">HTH merR-type domain-containing protein</fullName>
    </recommendedName>
</protein>
<dbReference type="Gene3D" id="1.10.1660.10">
    <property type="match status" value="1"/>
</dbReference>
<name>A0A1B9AAQ9_9BACI</name>
<evidence type="ECO:0000313" key="2">
    <source>
        <dbReference type="Proteomes" id="UP000092578"/>
    </source>
</evidence>
<reference evidence="2" key="1">
    <citation type="submission" date="2016-05" db="EMBL/GenBank/DDBJ databases">
        <authorList>
            <person name="Liu B."/>
            <person name="Wang J."/>
            <person name="Zhu Y."/>
            <person name="Liu G."/>
            <person name="Chen Q."/>
            <person name="Chen Z."/>
            <person name="Lan J."/>
            <person name="Che J."/>
            <person name="Ge C."/>
            <person name="Shi H."/>
            <person name="Pan Z."/>
            <person name="Liu X."/>
        </authorList>
    </citation>
    <scope>NUCLEOTIDE SEQUENCE [LARGE SCALE GENOMIC DNA]</scope>
    <source>
        <strain evidence="2">FJAT-27215</strain>
    </source>
</reference>
<keyword evidence="2" id="KW-1185">Reference proteome</keyword>
<comment type="caution">
    <text evidence="1">The sequence shown here is derived from an EMBL/GenBank/DDBJ whole genome shotgun (WGS) entry which is preliminary data.</text>
</comment>
<accession>A0A1B9AAQ9</accession>
<dbReference type="InterPro" id="IPR009061">
    <property type="entry name" value="DNA-bd_dom_put_sf"/>
</dbReference>
<dbReference type="EMBL" id="MAYT01000032">
    <property type="protein sequence ID" value="OCA80928.1"/>
    <property type="molecule type" value="Genomic_DNA"/>
</dbReference>
<dbReference type="Proteomes" id="UP000092578">
    <property type="component" value="Unassembled WGS sequence"/>
</dbReference>
<evidence type="ECO:0000313" key="1">
    <source>
        <dbReference type="EMBL" id="OCA80928.1"/>
    </source>
</evidence>
<evidence type="ECO:0008006" key="3">
    <source>
        <dbReference type="Google" id="ProtNLM"/>
    </source>
</evidence>
<gene>
    <name evidence="1" type="ORF">A8F95_17650</name>
</gene>
<sequence>MEQAYFSSEVAKSLGVGASTLRKYSSALEAAGYRFDRGLNNSRVFYQKDIIAVQRLLKLIQEQNMTLEAAIELAMKMEPEKKEEPVKPIQAPVENHELYERIARLEQQQETLIAVNKELVKELAQHQRWMQEKLEHQEIAIRDRLLLNSLQPPAIKREPPKYRIPSLFSFFRGKKNEATFN</sequence>
<proteinExistence type="predicted"/>
<dbReference type="RefSeq" id="WP_065412371.1">
    <property type="nucleotide sequence ID" value="NZ_MAYT01000032.1"/>
</dbReference>